<dbReference type="Gene3D" id="2.50.20.20">
    <property type="match status" value="1"/>
</dbReference>
<keyword evidence="2" id="KW-0472">Membrane</keyword>
<dbReference type="Proteomes" id="UP000199410">
    <property type="component" value="Unassembled WGS sequence"/>
</dbReference>
<name>A0A1H9SJ84_9BACI</name>
<feature type="transmembrane region" description="Helical" evidence="2">
    <location>
        <begin position="88"/>
        <end position="108"/>
    </location>
</feature>
<dbReference type="PANTHER" id="PTHR43308">
    <property type="entry name" value="OUTER MEMBRANE PROTEIN ALPHA-RELATED"/>
    <property type="match status" value="1"/>
</dbReference>
<feature type="domain" description="SLH" evidence="3">
    <location>
        <begin position="169"/>
        <end position="232"/>
    </location>
</feature>
<keyword evidence="2" id="KW-1133">Transmembrane helix</keyword>
<feature type="domain" description="SLH" evidence="3">
    <location>
        <begin position="233"/>
        <end position="291"/>
    </location>
</feature>
<proteinExistence type="predicted"/>
<organism evidence="4 5">
    <name type="scientific">Lysinibacillus fusiformis</name>
    <dbReference type="NCBI Taxonomy" id="28031"/>
    <lineage>
        <taxon>Bacteria</taxon>
        <taxon>Bacillati</taxon>
        <taxon>Bacillota</taxon>
        <taxon>Bacilli</taxon>
        <taxon>Bacillales</taxon>
        <taxon>Bacillaceae</taxon>
        <taxon>Lysinibacillus</taxon>
    </lineage>
</organism>
<evidence type="ECO:0000256" key="1">
    <source>
        <dbReference type="ARBA" id="ARBA00022729"/>
    </source>
</evidence>
<gene>
    <name evidence="4" type="ORF">SAMN02787113_04739</name>
</gene>
<dbReference type="Pfam" id="PF00395">
    <property type="entry name" value="SLH"/>
    <property type="match status" value="3"/>
</dbReference>
<accession>A0A1H9SJ84</accession>
<comment type="caution">
    <text evidence="4">The sequence shown here is derived from an EMBL/GenBank/DDBJ whole genome shotgun (WGS) entry which is preliminary data.</text>
</comment>
<dbReference type="AlphaFoldDB" id="A0A1H9SJ84"/>
<dbReference type="InterPro" id="IPR001119">
    <property type="entry name" value="SLH_dom"/>
</dbReference>
<evidence type="ECO:0000259" key="3">
    <source>
        <dbReference type="PROSITE" id="PS51272"/>
    </source>
</evidence>
<dbReference type="RefSeq" id="WP_258955070.1">
    <property type="nucleotide sequence ID" value="NZ_FMVP01000029.1"/>
</dbReference>
<keyword evidence="2" id="KW-0812">Transmembrane</keyword>
<dbReference type="PANTHER" id="PTHR43308:SF5">
    <property type="entry name" value="S-LAYER PROTEIN _ PEPTIDOGLYCAN ENDO-BETA-N-ACETYLGLUCOSAMINIDASE"/>
    <property type="match status" value="1"/>
</dbReference>
<evidence type="ECO:0000313" key="5">
    <source>
        <dbReference type="Proteomes" id="UP000199410"/>
    </source>
</evidence>
<reference evidence="4 5" key="1">
    <citation type="submission" date="2016-10" db="EMBL/GenBank/DDBJ databases">
        <authorList>
            <person name="Varghese N."/>
            <person name="Submissions S."/>
        </authorList>
    </citation>
    <scope>NUCLEOTIDE SEQUENCE [LARGE SCALE GENOMIC DNA]</scope>
    <source>
        <strain evidence="4 5">TC-13</strain>
    </source>
</reference>
<protein>
    <submittedName>
        <fullName evidence="4">S-layer homology domain-containing protein</fullName>
    </submittedName>
</protein>
<evidence type="ECO:0000313" key="4">
    <source>
        <dbReference type="EMBL" id="SER84958.1"/>
    </source>
</evidence>
<dbReference type="PROSITE" id="PS51272">
    <property type="entry name" value="SLH"/>
    <property type="match status" value="3"/>
</dbReference>
<evidence type="ECO:0000256" key="2">
    <source>
        <dbReference type="SAM" id="Phobius"/>
    </source>
</evidence>
<dbReference type="InterPro" id="IPR046720">
    <property type="entry name" value="DUF6612"/>
</dbReference>
<keyword evidence="1" id="KW-0732">Signal</keyword>
<dbReference type="Pfam" id="PF20316">
    <property type="entry name" value="DUF6612"/>
    <property type="match status" value="1"/>
</dbReference>
<sequence length="566" mass="62418">MFAHEILMKSWREKERTAKVTDKTEKVTDSGAKVTDKALNVTERKTNKLENFQIHSIFPNVYIKLKGKPLNFYINGGRVIMTKKKSKFFMAATSAVAITAVAVVPASAASPFKDVSEDYAHYKSISTLYAADIINGFPDGTFKPTQDVTRGQAVKMIAVAFDLTTTDVENPNFKDVDSTSPYYKAIVTLVNLGVVNGYEDDTFRPDETITRGQMAVMVAQATGLTAEGKSPFTDVPQTSPFADAVTALHEAGIAKGVTATEFGVDKNVTRGQLATFIVNALGLEQPSTGEDKEPVTEEKPEANDHALLEEVFTKALAKQKELKSMKATMTISQSVEAKDGQETMKMDSKGNMKMEIVTEPMQFFADGTMSLTEPTSGEAINLPIKMYMTAKDGMYMYEAEQKAWVKFPKQLFEDVLSQTGMQPDAAEQLEMLQSFAEDFTLKETADRYELTLKGSGDKFTELVKQQIGAMDLGMDADLDGQLGNMSFDSLTYKLVINKKTFNVEEIAMDMSLSMKVEGNTIKTKQQMSIKYHDFNAVTTITIPKDVLDNAKEIDLSTPETVPPVSK</sequence>
<feature type="domain" description="SLH" evidence="3">
    <location>
        <begin position="108"/>
        <end position="168"/>
    </location>
</feature>
<dbReference type="EMBL" id="FOEL01000029">
    <property type="protein sequence ID" value="SER84958.1"/>
    <property type="molecule type" value="Genomic_DNA"/>
</dbReference>
<dbReference type="InterPro" id="IPR051465">
    <property type="entry name" value="Cell_Envelope_Struct_Comp"/>
</dbReference>